<keyword evidence="2 5" id="KW-0808">Transferase</keyword>
<feature type="domain" description="PurM-like C-terminal" evidence="4">
    <location>
        <begin position="137"/>
        <end position="260"/>
    </location>
</feature>
<comment type="caution">
    <text evidence="2">Lacks conserved residue(s) required for the propagation of feature annotation.</text>
</comment>
<dbReference type="Pfam" id="PF00586">
    <property type="entry name" value="AIRS"/>
    <property type="match status" value="1"/>
</dbReference>
<accession>A0ABT8T8L8</accession>
<dbReference type="Gene3D" id="3.90.650.10">
    <property type="entry name" value="PurM-like C-terminal domain"/>
    <property type="match status" value="1"/>
</dbReference>
<dbReference type="SUPFAM" id="SSF55326">
    <property type="entry name" value="PurM N-terminal domain-like"/>
    <property type="match status" value="1"/>
</dbReference>
<proteinExistence type="inferred from homology"/>
<evidence type="ECO:0000259" key="3">
    <source>
        <dbReference type="Pfam" id="PF00586"/>
    </source>
</evidence>
<feature type="binding site" evidence="2">
    <location>
        <position position="38"/>
    </location>
    <ligand>
        <name>substrate</name>
    </ligand>
</feature>
<dbReference type="Proteomes" id="UP001171111">
    <property type="component" value="Unassembled WGS sequence"/>
</dbReference>
<organism evidence="5 6">
    <name type="scientific">Campylobacter magnus</name>
    <dbReference type="NCBI Taxonomy" id="3026462"/>
    <lineage>
        <taxon>Bacteria</taxon>
        <taxon>Pseudomonadati</taxon>
        <taxon>Campylobacterota</taxon>
        <taxon>Epsilonproteobacteria</taxon>
        <taxon>Campylobacterales</taxon>
        <taxon>Campylobacteraceae</taxon>
        <taxon>Campylobacter</taxon>
    </lineage>
</organism>
<dbReference type="Gene3D" id="3.30.1330.10">
    <property type="entry name" value="PurM-like, N-terminal domain"/>
    <property type="match status" value="1"/>
</dbReference>
<keyword evidence="2" id="KW-0460">Magnesium</keyword>
<feature type="binding site" evidence="2">
    <location>
        <position position="194"/>
    </location>
    <ligand>
        <name>Mg(2+)</name>
        <dbReference type="ChEBI" id="CHEBI:18420"/>
        <label>5</label>
    </ligand>
</feature>
<feature type="binding site" evidence="2">
    <location>
        <position position="191"/>
    </location>
    <ligand>
        <name>Mg(2+)</name>
        <dbReference type="ChEBI" id="CHEBI:18420"/>
        <label>3</label>
    </ligand>
</feature>
<keyword evidence="1 2" id="KW-0784">Thiamine biosynthesis</keyword>
<dbReference type="HAMAP" id="MF_02128">
    <property type="entry name" value="TMP_kinase"/>
    <property type="match status" value="1"/>
</dbReference>
<evidence type="ECO:0000259" key="4">
    <source>
        <dbReference type="Pfam" id="PF02769"/>
    </source>
</evidence>
<comment type="pathway">
    <text evidence="2">Cofactor biosynthesis; thiamine diphosphate biosynthesis; thiamine diphosphate from thiamine phosphate: step 1/1.</text>
</comment>
<dbReference type="PANTHER" id="PTHR30270">
    <property type="entry name" value="THIAMINE-MONOPHOSPHATE KINASE"/>
    <property type="match status" value="1"/>
</dbReference>
<comment type="similarity">
    <text evidence="2">Belongs to the thiamine-monophosphate kinase family.</text>
</comment>
<feature type="binding site" evidence="2">
    <location>
        <position position="31"/>
    </location>
    <ligand>
        <name>Mg(2+)</name>
        <dbReference type="ChEBI" id="CHEBI:18420"/>
        <label>2</label>
    </ligand>
</feature>
<gene>
    <name evidence="2" type="primary">thiL</name>
    <name evidence="5" type="ORF">Q2362_08010</name>
</gene>
<keyword evidence="6" id="KW-1185">Reference proteome</keyword>
<evidence type="ECO:0000256" key="1">
    <source>
        <dbReference type="ARBA" id="ARBA00022977"/>
    </source>
</evidence>
<dbReference type="GO" id="GO:0009030">
    <property type="term" value="F:thiamine-phosphate kinase activity"/>
    <property type="evidence" value="ECO:0007669"/>
    <property type="project" value="UniProtKB-EC"/>
</dbReference>
<keyword evidence="2" id="KW-0479">Metal-binding</keyword>
<evidence type="ECO:0000256" key="2">
    <source>
        <dbReference type="HAMAP-Rule" id="MF_02128"/>
    </source>
</evidence>
<feature type="binding site" evidence="2">
    <location>
        <position position="108"/>
    </location>
    <ligand>
        <name>Mg(2+)</name>
        <dbReference type="ChEBI" id="CHEBI:18420"/>
        <label>1</label>
    </ligand>
</feature>
<dbReference type="CDD" id="cd02194">
    <property type="entry name" value="ThiL"/>
    <property type="match status" value="1"/>
</dbReference>
<comment type="function">
    <text evidence="2">Catalyzes the ATP-dependent phosphorylation of thiamine-monophosphate (TMP) to form thiamine-pyrophosphate (TPP), the active form of vitamin B1.</text>
</comment>
<dbReference type="InterPro" id="IPR006283">
    <property type="entry name" value="ThiL-like"/>
</dbReference>
<name>A0ABT8T8L8_9BACT</name>
<dbReference type="PANTHER" id="PTHR30270:SF0">
    <property type="entry name" value="THIAMINE-MONOPHOSPHATE KINASE"/>
    <property type="match status" value="1"/>
</dbReference>
<feature type="binding site" evidence="2">
    <location>
        <position position="224"/>
    </location>
    <ligand>
        <name>substrate</name>
    </ligand>
</feature>
<feature type="binding site" evidence="2">
    <location>
        <position position="193"/>
    </location>
    <ligand>
        <name>ATP</name>
        <dbReference type="ChEBI" id="CHEBI:30616"/>
    </ligand>
</feature>
<feature type="domain" description="PurM-like N-terminal" evidence="3">
    <location>
        <begin position="17"/>
        <end position="122"/>
    </location>
</feature>
<dbReference type="InterPro" id="IPR036676">
    <property type="entry name" value="PurM-like_C_sf"/>
</dbReference>
<evidence type="ECO:0000313" key="6">
    <source>
        <dbReference type="Proteomes" id="UP001171111"/>
    </source>
</evidence>
<dbReference type="RefSeq" id="WP_302244807.1">
    <property type="nucleotide sequence ID" value="NZ_JAULJQ010000011.1"/>
</dbReference>
<dbReference type="InterPro" id="IPR010918">
    <property type="entry name" value="PurM-like_C_dom"/>
</dbReference>
<sequence>MDKEARIISHFTHALNGDDGALLGDFVYSKDLFIENVHFKREWLSMEQIGAKAVLVNLSDAIAMNATPLFALLGLALPKELENDEIDALLGGILSTCAKHGVSIIGGDTTSADKITISLTIISKANKKTLFRKKAKIGDFIAFTGSLGLSLKGLKALQNGGKIARNSRFIKPSLRIEFMKKSAKNLKSAMDISDGLANDLPKFLGKKGAKISAKLSKIQWLSGEEYELLVAFSPKNKARVLAYAKQTRTKLTIIGQVKNGYLKIPKYRAFKHF</sequence>
<feature type="binding site" evidence="2">
    <location>
        <position position="19"/>
    </location>
    <ligand>
        <name>Mg(2+)</name>
        <dbReference type="ChEBI" id="CHEBI:18420"/>
        <label>4</label>
    </ligand>
</feature>
<feature type="binding site" evidence="2">
    <location>
        <position position="60"/>
    </location>
    <ligand>
        <name>Mg(2+)</name>
        <dbReference type="ChEBI" id="CHEBI:18420"/>
        <label>2</label>
    </ligand>
</feature>
<keyword evidence="2" id="KW-0547">Nucleotide-binding</keyword>
<dbReference type="InterPro" id="IPR016188">
    <property type="entry name" value="PurM-like_N"/>
</dbReference>
<feature type="binding site" evidence="2">
    <location>
        <position position="29"/>
    </location>
    <ligand>
        <name>Mg(2+)</name>
        <dbReference type="ChEBI" id="CHEBI:18420"/>
        <label>4</label>
    </ligand>
</feature>
<feature type="binding site" evidence="2">
    <location>
        <position position="60"/>
    </location>
    <ligand>
        <name>Mg(2+)</name>
        <dbReference type="ChEBI" id="CHEBI:18420"/>
        <label>3</label>
    </ligand>
</feature>
<reference evidence="5 6" key="1">
    <citation type="submission" date="2023-06" db="EMBL/GenBank/DDBJ databases">
        <title>Campylobacter magnum sp. nov., isolated from cecal contents of domestic pigs (Sus scrofa domesticus).</title>
        <authorList>
            <person name="Papic B."/>
            <person name="Gruntar I."/>
        </authorList>
    </citation>
    <scope>NUCLEOTIDE SEQUENCE [LARGE SCALE GENOMIC DNA]</scope>
    <source>
        <strain evidence="6">34484-21</strain>
    </source>
</reference>
<dbReference type="Pfam" id="PF02769">
    <property type="entry name" value="AIRS_C"/>
    <property type="match status" value="1"/>
</dbReference>
<feature type="binding site" evidence="2">
    <location>
        <position position="31"/>
    </location>
    <ligand>
        <name>Mg(2+)</name>
        <dbReference type="ChEBI" id="CHEBI:18420"/>
        <label>1</label>
    </ligand>
</feature>
<protein>
    <recommendedName>
        <fullName evidence="2">Thiamine-monophosphate kinase</fullName>
        <shortName evidence="2">TMP kinase</shortName>
        <shortName evidence="2">Thiamine-phosphate kinase</shortName>
        <ecNumber evidence="2">2.7.4.16</ecNumber>
    </recommendedName>
</protein>
<feature type="binding site" evidence="2">
    <location>
        <position position="19"/>
    </location>
    <ligand>
        <name>Mg(2+)</name>
        <dbReference type="ChEBI" id="CHEBI:18420"/>
        <label>3</label>
    </ligand>
</feature>
<comment type="catalytic activity">
    <reaction evidence="2">
        <text>thiamine phosphate + ATP = thiamine diphosphate + ADP</text>
        <dbReference type="Rhea" id="RHEA:15913"/>
        <dbReference type="ChEBI" id="CHEBI:30616"/>
        <dbReference type="ChEBI" id="CHEBI:37575"/>
        <dbReference type="ChEBI" id="CHEBI:58937"/>
        <dbReference type="ChEBI" id="CHEBI:456216"/>
        <dbReference type="EC" id="2.7.4.16"/>
    </reaction>
</comment>
<feature type="binding site" evidence="2">
    <location>
        <position position="270"/>
    </location>
    <ligand>
        <name>substrate</name>
    </ligand>
</feature>
<dbReference type="EMBL" id="JAULJQ010000011">
    <property type="protein sequence ID" value="MDO2410027.1"/>
    <property type="molecule type" value="Genomic_DNA"/>
</dbReference>
<comment type="miscellaneous">
    <text evidence="2">Reaction mechanism of ThiL seems to utilize a direct, inline transfer of the gamma-phosphate of ATP to TMP rather than a phosphorylated enzyme intermediate.</text>
</comment>
<dbReference type="EC" id="2.7.4.16" evidence="2"/>
<dbReference type="NCBIfam" id="NF004354">
    <property type="entry name" value="PRK05731.2-3"/>
    <property type="match status" value="1"/>
</dbReference>
<comment type="caution">
    <text evidence="5">The sequence shown here is derived from an EMBL/GenBank/DDBJ whole genome shotgun (WGS) entry which is preliminary data.</text>
</comment>
<keyword evidence="2 5" id="KW-0418">Kinase</keyword>
<feature type="binding site" evidence="2">
    <location>
        <begin position="107"/>
        <end position="108"/>
    </location>
    <ligand>
        <name>ATP</name>
        <dbReference type="ChEBI" id="CHEBI:30616"/>
    </ligand>
</feature>
<dbReference type="SUPFAM" id="SSF56042">
    <property type="entry name" value="PurM C-terminal domain-like"/>
    <property type="match status" value="1"/>
</dbReference>
<keyword evidence="2" id="KW-0067">ATP-binding</keyword>
<evidence type="ECO:0000313" key="5">
    <source>
        <dbReference type="EMBL" id="MDO2410027.1"/>
    </source>
</evidence>
<dbReference type="InterPro" id="IPR036921">
    <property type="entry name" value="PurM-like_N_sf"/>
</dbReference>
<feature type="binding site" evidence="2">
    <location>
        <position position="60"/>
    </location>
    <ligand>
        <name>Mg(2+)</name>
        <dbReference type="ChEBI" id="CHEBI:18420"/>
        <label>4</label>
    </ligand>
</feature>
<feature type="binding site" evidence="2">
    <location>
        <position position="132"/>
    </location>
    <ligand>
        <name>ATP</name>
        <dbReference type="ChEBI" id="CHEBI:30616"/>
    </ligand>
</feature>